<evidence type="ECO:0000313" key="2">
    <source>
        <dbReference type="EMBL" id="GBC00539.1"/>
    </source>
</evidence>
<name>A0A2Z6S8A7_9GLOM</name>
<organism evidence="2 3">
    <name type="scientific">Rhizophagus clarus</name>
    <dbReference type="NCBI Taxonomy" id="94130"/>
    <lineage>
        <taxon>Eukaryota</taxon>
        <taxon>Fungi</taxon>
        <taxon>Fungi incertae sedis</taxon>
        <taxon>Mucoromycota</taxon>
        <taxon>Glomeromycotina</taxon>
        <taxon>Glomeromycetes</taxon>
        <taxon>Glomerales</taxon>
        <taxon>Glomeraceae</taxon>
        <taxon>Rhizophagus</taxon>
    </lineage>
</organism>
<feature type="compositionally biased region" description="Polar residues" evidence="1">
    <location>
        <begin position="81"/>
        <end position="95"/>
    </location>
</feature>
<evidence type="ECO:0000313" key="3">
    <source>
        <dbReference type="Proteomes" id="UP000247702"/>
    </source>
</evidence>
<sequence>MQYPHTGTNIVSFLKKKVAEFGLEGKITCVVTDNGILKFKYAENDDNNDDDSEIEQDAPNFRHEESDEESELSDSDEDNLKLNTLEQSTSHHYQT</sequence>
<feature type="compositionally biased region" description="Acidic residues" evidence="1">
    <location>
        <begin position="66"/>
        <end position="77"/>
    </location>
</feature>
<reference evidence="2 3" key="1">
    <citation type="submission" date="2017-11" db="EMBL/GenBank/DDBJ databases">
        <title>The genome of Rhizophagus clarus HR1 reveals common genetic basis of auxotrophy among arbuscular mycorrhizal fungi.</title>
        <authorList>
            <person name="Kobayashi Y."/>
        </authorList>
    </citation>
    <scope>NUCLEOTIDE SEQUENCE [LARGE SCALE GENOMIC DNA]</scope>
    <source>
        <strain evidence="2 3">HR1</strain>
    </source>
</reference>
<accession>A0A2Z6S8A7</accession>
<comment type="caution">
    <text evidence="2">The sequence shown here is derived from an EMBL/GenBank/DDBJ whole genome shotgun (WGS) entry which is preliminary data.</text>
</comment>
<evidence type="ECO:0000256" key="1">
    <source>
        <dbReference type="SAM" id="MobiDB-lite"/>
    </source>
</evidence>
<dbReference type="AlphaFoldDB" id="A0A2Z6S8A7"/>
<dbReference type="EMBL" id="BEXD01003212">
    <property type="protein sequence ID" value="GBC00539.1"/>
    <property type="molecule type" value="Genomic_DNA"/>
</dbReference>
<protein>
    <submittedName>
        <fullName evidence="2">Uncharacterized protein</fullName>
    </submittedName>
</protein>
<feature type="compositionally biased region" description="Acidic residues" evidence="1">
    <location>
        <begin position="44"/>
        <end position="56"/>
    </location>
</feature>
<feature type="region of interest" description="Disordered" evidence="1">
    <location>
        <begin position="42"/>
        <end position="95"/>
    </location>
</feature>
<gene>
    <name evidence="2" type="ORF">RclHR1_03890024</name>
</gene>
<proteinExistence type="predicted"/>
<keyword evidence="3" id="KW-1185">Reference proteome</keyword>
<dbReference type="Proteomes" id="UP000247702">
    <property type="component" value="Unassembled WGS sequence"/>
</dbReference>